<dbReference type="PANTHER" id="PTHR46859">
    <property type="entry name" value="TRANSMEMBRANE FRAGILE-X-F-ASSOCIATED PROTEIN"/>
    <property type="match status" value="1"/>
</dbReference>
<evidence type="ECO:0000256" key="1">
    <source>
        <dbReference type="SAM" id="Phobius"/>
    </source>
</evidence>
<evidence type="ECO:0008006" key="4">
    <source>
        <dbReference type="Google" id="ProtNLM"/>
    </source>
</evidence>
<gene>
    <name evidence="2" type="ORF">IEQ34_018658</name>
</gene>
<evidence type="ECO:0000313" key="3">
    <source>
        <dbReference type="Proteomes" id="UP000775213"/>
    </source>
</evidence>
<keyword evidence="3" id="KW-1185">Reference proteome</keyword>
<dbReference type="PANTHER" id="PTHR46859:SF6">
    <property type="entry name" value="TRANSMEMBRANE FRAGILE-X-F-ASSOCIATED PROTEIN"/>
    <property type="match status" value="1"/>
</dbReference>
<organism evidence="2 3">
    <name type="scientific">Dendrobium chrysotoxum</name>
    <name type="common">Orchid</name>
    <dbReference type="NCBI Taxonomy" id="161865"/>
    <lineage>
        <taxon>Eukaryota</taxon>
        <taxon>Viridiplantae</taxon>
        <taxon>Streptophyta</taxon>
        <taxon>Embryophyta</taxon>
        <taxon>Tracheophyta</taxon>
        <taxon>Spermatophyta</taxon>
        <taxon>Magnoliopsida</taxon>
        <taxon>Liliopsida</taxon>
        <taxon>Asparagales</taxon>
        <taxon>Orchidaceae</taxon>
        <taxon>Epidendroideae</taxon>
        <taxon>Malaxideae</taxon>
        <taxon>Dendrobiinae</taxon>
        <taxon>Dendrobium</taxon>
    </lineage>
</organism>
<feature type="transmembrane region" description="Helical" evidence="1">
    <location>
        <begin position="69"/>
        <end position="87"/>
    </location>
</feature>
<protein>
    <recommendedName>
        <fullName evidence="4">Transmembrane protein</fullName>
    </recommendedName>
</protein>
<accession>A0AAV7G5U1</accession>
<keyword evidence="1" id="KW-0812">Transmembrane</keyword>
<keyword evidence="1" id="KW-1133">Transmembrane helix</keyword>
<name>A0AAV7G5U1_DENCH</name>
<comment type="caution">
    <text evidence="2">The sequence shown here is derived from an EMBL/GenBank/DDBJ whole genome shotgun (WGS) entry which is preliminary data.</text>
</comment>
<proteinExistence type="predicted"/>
<dbReference type="EMBL" id="JAGFBR010000017">
    <property type="protein sequence ID" value="KAH0451359.1"/>
    <property type="molecule type" value="Genomic_DNA"/>
</dbReference>
<evidence type="ECO:0000313" key="2">
    <source>
        <dbReference type="EMBL" id="KAH0451359.1"/>
    </source>
</evidence>
<sequence length="102" mass="11648">MERRRAMTWPRVGKSAQAVVAHGMLFCFTLFLALEIDGRIRYSWWSVPLLLFHRFVLHALHQFGIRARFSLLSFIFVVSLSLSPSLLTSSSKSFALDSTPFA</sequence>
<reference evidence="2 3" key="1">
    <citation type="journal article" date="2021" name="Hortic Res">
        <title>Chromosome-scale assembly of the Dendrobium chrysotoxum genome enhances the understanding of orchid evolution.</title>
        <authorList>
            <person name="Zhang Y."/>
            <person name="Zhang G.Q."/>
            <person name="Zhang D."/>
            <person name="Liu X.D."/>
            <person name="Xu X.Y."/>
            <person name="Sun W.H."/>
            <person name="Yu X."/>
            <person name="Zhu X."/>
            <person name="Wang Z.W."/>
            <person name="Zhao X."/>
            <person name="Zhong W.Y."/>
            <person name="Chen H."/>
            <person name="Yin W.L."/>
            <person name="Huang T."/>
            <person name="Niu S.C."/>
            <person name="Liu Z.J."/>
        </authorList>
    </citation>
    <scope>NUCLEOTIDE SEQUENCE [LARGE SCALE GENOMIC DNA]</scope>
    <source>
        <strain evidence="2">Lindl</strain>
    </source>
</reference>
<feature type="transmembrane region" description="Helical" evidence="1">
    <location>
        <begin position="40"/>
        <end position="57"/>
    </location>
</feature>
<dbReference type="AlphaFoldDB" id="A0AAV7G5U1"/>
<dbReference type="Proteomes" id="UP000775213">
    <property type="component" value="Unassembled WGS sequence"/>
</dbReference>
<keyword evidence="1" id="KW-0472">Membrane</keyword>
<feature type="transmembrane region" description="Helical" evidence="1">
    <location>
        <begin position="12"/>
        <end position="34"/>
    </location>
</feature>